<evidence type="ECO:0000313" key="4">
    <source>
        <dbReference type="Proteomes" id="UP001479933"/>
    </source>
</evidence>
<proteinExistence type="predicted"/>
<feature type="domain" description="Mce/MlaD" evidence="2">
    <location>
        <begin position="59"/>
        <end position="127"/>
    </location>
</feature>
<dbReference type="PANTHER" id="PTHR33371:SF4">
    <property type="entry name" value="INTERMEMBRANE PHOSPHOLIPID TRANSPORT SYSTEM BINDING PROTEIN MLAD"/>
    <property type="match status" value="1"/>
</dbReference>
<keyword evidence="1" id="KW-0472">Membrane</keyword>
<dbReference type="Pfam" id="PF02470">
    <property type="entry name" value="MlaD"/>
    <property type="match status" value="1"/>
</dbReference>
<keyword evidence="1" id="KW-0812">Transmembrane</keyword>
<dbReference type="Proteomes" id="UP001479933">
    <property type="component" value="Chromosome"/>
</dbReference>
<dbReference type="InterPro" id="IPR003399">
    <property type="entry name" value="Mce/MlaD"/>
</dbReference>
<gene>
    <name evidence="3" type="ORF">RVF87_03095</name>
</gene>
<evidence type="ECO:0000259" key="2">
    <source>
        <dbReference type="Pfam" id="PF02470"/>
    </source>
</evidence>
<evidence type="ECO:0000256" key="1">
    <source>
        <dbReference type="SAM" id="Phobius"/>
    </source>
</evidence>
<dbReference type="EMBL" id="CP136137">
    <property type="protein sequence ID" value="WYY08083.1"/>
    <property type="molecule type" value="Genomic_DNA"/>
</dbReference>
<organism evidence="3 4">
    <name type="scientific">Gordonia hydrophobica</name>
    <dbReference type="NCBI Taxonomy" id="40516"/>
    <lineage>
        <taxon>Bacteria</taxon>
        <taxon>Bacillati</taxon>
        <taxon>Actinomycetota</taxon>
        <taxon>Actinomycetes</taxon>
        <taxon>Mycobacteriales</taxon>
        <taxon>Gordoniaceae</taxon>
        <taxon>Gordonia</taxon>
    </lineage>
</organism>
<feature type="transmembrane region" description="Helical" evidence="1">
    <location>
        <begin position="20"/>
        <end position="41"/>
    </location>
</feature>
<keyword evidence="4" id="KW-1185">Reference proteome</keyword>
<dbReference type="PANTHER" id="PTHR33371">
    <property type="entry name" value="INTERMEMBRANE PHOSPHOLIPID TRANSPORT SYSTEM BINDING PROTEIN MLAD-RELATED"/>
    <property type="match status" value="1"/>
</dbReference>
<dbReference type="InterPro" id="IPR052336">
    <property type="entry name" value="MlaD_Phospholipid_Transporter"/>
</dbReference>
<protein>
    <submittedName>
        <fullName evidence="3">MlaD family protein</fullName>
    </submittedName>
</protein>
<keyword evidence="1" id="KW-1133">Transmembrane helix</keyword>
<evidence type="ECO:0000313" key="3">
    <source>
        <dbReference type="EMBL" id="WYY08083.1"/>
    </source>
</evidence>
<accession>A0ABZ2U2Z0</accession>
<sequence length="373" mass="38330">MTDINDAVPAPRASRLRRRVFGALAVTTAVAIGVTATGFGFSSAATTSAGTGGGDGFCVDFTDAIGLYEGNPVTQMGVKVGSVTQISAHGPRVRVTFSLDSGRAYPATVKAVTRSKSLLADRSLELVGNYATGPVLEAGHCISMQNSFTPKPISEVAGSASDFLEGLSANGGDDLQRALSGADLALDGTGAKANSMFRNAADAAKNPDAFTADIGASIADMAPLTDAALKHWEQIMSLADQGASVASLGTGLFYKVAKFCRGIGWTIALMYDVWKHYGPELEKIVLDVGSPVVSAIAGNAPTWRTNLKSLTPAIGDALRDQTAATGALSVPYQAPSVTVSAQQCKALGKACKRGTNQTTSVNPIDLVLKAGAK</sequence>
<name>A0ABZ2U2Z0_9ACTN</name>
<dbReference type="RefSeq" id="WP_084247431.1">
    <property type="nucleotide sequence ID" value="NZ_CP136137.1"/>
</dbReference>
<reference evidence="3 4" key="1">
    <citation type="journal article" date="2023" name="Virus Evol.">
        <title>Computational host range prediction-The good, the bad, and the ugly.</title>
        <authorList>
            <person name="Howell A.A."/>
            <person name="Versoza C.J."/>
            <person name="Pfeifer S.P."/>
        </authorList>
    </citation>
    <scope>NUCLEOTIDE SEQUENCE [LARGE SCALE GENOMIC DNA]</scope>
    <source>
        <strain evidence="3 4">1610/1b</strain>
    </source>
</reference>